<evidence type="ECO:0000256" key="6">
    <source>
        <dbReference type="ARBA" id="ARBA00023002"/>
    </source>
</evidence>
<evidence type="ECO:0000256" key="9">
    <source>
        <dbReference type="ARBA" id="ARBA00037922"/>
    </source>
</evidence>
<dbReference type="PANTHER" id="PTHR20836:SF0">
    <property type="entry name" value="4-HYDROXY-TETRAHYDRODIPICOLINATE REDUCTASE 1, CHLOROPLASTIC-RELATED"/>
    <property type="match status" value="1"/>
</dbReference>
<feature type="binding site" evidence="13">
    <location>
        <begin position="157"/>
        <end position="158"/>
    </location>
    <ligand>
        <name>(S)-2,3,4,5-tetrahydrodipicolinate</name>
        <dbReference type="ChEBI" id="CHEBI:16845"/>
    </ligand>
</feature>
<feature type="domain" description="Dihydrodipicolinate reductase C-terminal" evidence="15">
    <location>
        <begin position="120"/>
        <end position="253"/>
    </location>
</feature>
<dbReference type="PANTHER" id="PTHR20836">
    <property type="entry name" value="DIHYDRODIPICOLINATE REDUCTASE"/>
    <property type="match status" value="1"/>
</dbReference>
<reference evidence="16" key="1">
    <citation type="journal article" date="2020" name="mSystems">
        <title>Genome- and Community-Level Interaction Insights into Carbon Utilization and Element Cycling Functions of Hydrothermarchaeota in Hydrothermal Sediment.</title>
        <authorList>
            <person name="Zhou Z."/>
            <person name="Liu Y."/>
            <person name="Xu W."/>
            <person name="Pan J."/>
            <person name="Luo Z.H."/>
            <person name="Li M."/>
        </authorList>
    </citation>
    <scope>NUCLEOTIDE SEQUENCE [LARGE SCALE GENOMIC DNA]</scope>
    <source>
        <strain evidence="16">SpSt-1182</strain>
    </source>
</reference>
<organism evidence="16">
    <name type="scientific">candidate division WOR-3 bacterium</name>
    <dbReference type="NCBI Taxonomy" id="2052148"/>
    <lineage>
        <taxon>Bacteria</taxon>
        <taxon>Bacteria division WOR-3</taxon>
    </lineage>
</organism>
<dbReference type="Gene3D" id="3.30.360.10">
    <property type="entry name" value="Dihydrodipicolinate Reductase, domain 2"/>
    <property type="match status" value="1"/>
</dbReference>
<dbReference type="FunFam" id="3.30.360.10:FF:000009">
    <property type="entry name" value="4-hydroxy-tetrahydrodipicolinate reductase"/>
    <property type="match status" value="1"/>
</dbReference>
<dbReference type="PROSITE" id="PS01298">
    <property type="entry name" value="DAPB"/>
    <property type="match status" value="1"/>
</dbReference>
<dbReference type="GO" id="GO:0008839">
    <property type="term" value="F:4-hydroxy-tetrahydrodipicolinate reductase"/>
    <property type="evidence" value="ECO:0007669"/>
    <property type="project" value="UniProtKB-UniRule"/>
</dbReference>
<dbReference type="HAMAP" id="MF_00102">
    <property type="entry name" value="DapB"/>
    <property type="match status" value="1"/>
</dbReference>
<comment type="caution">
    <text evidence="13">Was originally thought to be a dihydrodipicolinate reductase (DHDPR), catalyzing the conversion of dihydrodipicolinate to tetrahydrodipicolinate. However, it was shown in E.coli that the substrate of the enzymatic reaction is not dihydrodipicolinate (DHDP) but in fact (2S,4S)-4-hydroxy-2,3,4,5-tetrahydrodipicolinic acid (HTPA), the product released by the DapA-catalyzed reaction.</text>
</comment>
<comment type="subunit">
    <text evidence="13">Homotetramer.</text>
</comment>
<keyword evidence="4 13" id="KW-0521">NADP</keyword>
<evidence type="ECO:0000259" key="15">
    <source>
        <dbReference type="Pfam" id="PF05173"/>
    </source>
</evidence>
<dbReference type="GO" id="GO:0050661">
    <property type="term" value="F:NADP binding"/>
    <property type="evidence" value="ECO:0007669"/>
    <property type="project" value="UniProtKB-UniRule"/>
</dbReference>
<feature type="binding site" evidence="13">
    <location>
        <begin position="90"/>
        <end position="92"/>
    </location>
    <ligand>
        <name>NAD(+)</name>
        <dbReference type="ChEBI" id="CHEBI:57540"/>
    </ligand>
</feature>
<evidence type="ECO:0000256" key="4">
    <source>
        <dbReference type="ARBA" id="ARBA00022857"/>
    </source>
</evidence>
<dbReference type="InterPro" id="IPR000846">
    <property type="entry name" value="DapB_N"/>
</dbReference>
<evidence type="ECO:0000259" key="14">
    <source>
        <dbReference type="Pfam" id="PF01113"/>
    </source>
</evidence>
<feature type="active site" description="Proton donor" evidence="13">
    <location>
        <position position="151"/>
    </location>
</feature>
<feature type="binding site" evidence="13">
    <location>
        <begin position="8"/>
        <end position="13"/>
    </location>
    <ligand>
        <name>NAD(+)</name>
        <dbReference type="ChEBI" id="CHEBI:57540"/>
    </ligand>
</feature>
<dbReference type="InterPro" id="IPR036291">
    <property type="entry name" value="NAD(P)-bd_dom_sf"/>
</dbReference>
<evidence type="ECO:0000256" key="12">
    <source>
        <dbReference type="ARBA" id="ARBA00049396"/>
    </source>
</evidence>
<dbReference type="EMBL" id="DSBX01000335">
    <property type="protein sequence ID" value="HDR00356.1"/>
    <property type="molecule type" value="Genomic_DNA"/>
</dbReference>
<name>A0A7V0XG74_UNCW3</name>
<keyword evidence="7 13" id="KW-0520">NAD</keyword>
<evidence type="ECO:0000256" key="3">
    <source>
        <dbReference type="ARBA" id="ARBA00022605"/>
    </source>
</evidence>
<dbReference type="InterPro" id="IPR023940">
    <property type="entry name" value="DHDPR_bac"/>
</dbReference>
<dbReference type="GO" id="GO:0051287">
    <property type="term" value="F:NAD binding"/>
    <property type="evidence" value="ECO:0007669"/>
    <property type="project" value="UniProtKB-UniRule"/>
</dbReference>
<evidence type="ECO:0000313" key="16">
    <source>
        <dbReference type="EMBL" id="HDR00356.1"/>
    </source>
</evidence>
<evidence type="ECO:0000256" key="5">
    <source>
        <dbReference type="ARBA" id="ARBA00022915"/>
    </source>
</evidence>
<dbReference type="InterPro" id="IPR022663">
    <property type="entry name" value="DapB_C"/>
</dbReference>
<dbReference type="PIRSF" id="PIRSF000161">
    <property type="entry name" value="DHPR"/>
    <property type="match status" value="1"/>
</dbReference>
<dbReference type="Pfam" id="PF05173">
    <property type="entry name" value="DapB_C"/>
    <property type="match status" value="1"/>
</dbReference>
<feature type="binding site" evidence="13">
    <location>
        <begin position="114"/>
        <end position="117"/>
    </location>
    <ligand>
        <name>NAD(+)</name>
        <dbReference type="ChEBI" id="CHEBI:57540"/>
    </ligand>
</feature>
<proteinExistence type="inferred from homology"/>
<comment type="similarity">
    <text evidence="1 13">Belongs to the DapB family.</text>
</comment>
<feature type="binding site" evidence="13">
    <location>
        <position position="34"/>
    </location>
    <ligand>
        <name>NAD(+)</name>
        <dbReference type="ChEBI" id="CHEBI:57540"/>
    </ligand>
</feature>
<evidence type="ECO:0000256" key="8">
    <source>
        <dbReference type="ARBA" id="ARBA00023154"/>
    </source>
</evidence>
<dbReference type="UniPathway" id="UPA00034">
    <property type="reaction ID" value="UER00018"/>
</dbReference>
<accession>A0A7V0XG74</accession>
<feature type="binding site" evidence="13">
    <location>
        <position position="35"/>
    </location>
    <ligand>
        <name>NADP(+)</name>
        <dbReference type="ChEBI" id="CHEBI:58349"/>
    </ligand>
</feature>
<keyword evidence="2 13" id="KW-0963">Cytoplasm</keyword>
<protein>
    <recommendedName>
        <fullName evidence="10 13">4-hydroxy-tetrahydrodipicolinate reductase</fullName>
        <shortName evidence="13">HTPA reductase</shortName>
        <ecNumber evidence="10 13">1.17.1.8</ecNumber>
    </recommendedName>
</protein>
<dbReference type="Pfam" id="PF01113">
    <property type="entry name" value="DapB_N"/>
    <property type="match status" value="1"/>
</dbReference>
<feature type="active site" description="Proton donor/acceptor" evidence="13">
    <location>
        <position position="147"/>
    </location>
</feature>
<evidence type="ECO:0000256" key="13">
    <source>
        <dbReference type="HAMAP-Rule" id="MF_00102"/>
    </source>
</evidence>
<dbReference type="Gene3D" id="3.40.50.720">
    <property type="entry name" value="NAD(P)-binding Rossmann-like Domain"/>
    <property type="match status" value="1"/>
</dbReference>
<dbReference type="InterPro" id="IPR022664">
    <property type="entry name" value="DapB_N_CS"/>
</dbReference>
<gene>
    <name evidence="13" type="primary">dapB</name>
    <name evidence="16" type="ORF">ENN51_08765</name>
</gene>
<dbReference type="Proteomes" id="UP000885672">
    <property type="component" value="Unassembled WGS sequence"/>
</dbReference>
<evidence type="ECO:0000256" key="7">
    <source>
        <dbReference type="ARBA" id="ARBA00023027"/>
    </source>
</evidence>
<comment type="caution">
    <text evidence="16">The sequence shown here is derived from an EMBL/GenBank/DDBJ whole genome shotgun (WGS) entry which is preliminary data.</text>
</comment>
<keyword evidence="8 13" id="KW-0457">Lysine biosynthesis</keyword>
<dbReference type="GO" id="GO:0016726">
    <property type="term" value="F:oxidoreductase activity, acting on CH or CH2 groups, NAD or NADP as acceptor"/>
    <property type="evidence" value="ECO:0007669"/>
    <property type="project" value="UniProtKB-UniRule"/>
</dbReference>
<dbReference type="GO" id="GO:0019877">
    <property type="term" value="P:diaminopimelate biosynthetic process"/>
    <property type="evidence" value="ECO:0007669"/>
    <property type="project" value="UniProtKB-UniRule"/>
</dbReference>
<comment type="catalytic activity">
    <reaction evidence="12 13">
        <text>(S)-2,3,4,5-tetrahydrodipicolinate + NAD(+) + H2O = (2S,4S)-4-hydroxy-2,3,4,5-tetrahydrodipicolinate + NADH + H(+)</text>
        <dbReference type="Rhea" id="RHEA:35323"/>
        <dbReference type="ChEBI" id="CHEBI:15377"/>
        <dbReference type="ChEBI" id="CHEBI:15378"/>
        <dbReference type="ChEBI" id="CHEBI:16845"/>
        <dbReference type="ChEBI" id="CHEBI:57540"/>
        <dbReference type="ChEBI" id="CHEBI:57945"/>
        <dbReference type="ChEBI" id="CHEBI:67139"/>
        <dbReference type="EC" id="1.17.1.8"/>
    </reaction>
</comment>
<feature type="binding site" evidence="13">
    <location>
        <position position="148"/>
    </location>
    <ligand>
        <name>(S)-2,3,4,5-tetrahydrodipicolinate</name>
        <dbReference type="ChEBI" id="CHEBI:16845"/>
    </ligand>
</feature>
<evidence type="ECO:0000256" key="11">
    <source>
        <dbReference type="ARBA" id="ARBA00049080"/>
    </source>
</evidence>
<sequence>MTRVGIVGVLGRMGAAVRAAVESEPDLVLAAGVERAGHPDLHTSCGEGEVSASLTEILSRVDVVADFALGDGLAERARACAGAGRGYVCGVTGLGASAYDQLKVAARSIPVVYAPNFSVGINLLARLAGEARRLLGAEYDVEIVETHHRAKRDAPSGTAARLLEAILDAAEVSRVRNGRCGLVGAKDPTEVGVHSIRTGDVVGDHTVILGGPGERIELTHRATGREAFANGAVRAVRFCVGRTPGLYGMADVLRG</sequence>
<dbReference type="GO" id="GO:0005829">
    <property type="term" value="C:cytosol"/>
    <property type="evidence" value="ECO:0007669"/>
    <property type="project" value="TreeGrafter"/>
</dbReference>
<dbReference type="EC" id="1.17.1.8" evidence="10 13"/>
<comment type="pathway">
    <text evidence="9 13">Amino-acid biosynthesis; L-lysine biosynthesis via DAP pathway; (S)-tetrahydrodipicolinate from L-aspartate: step 4/4.</text>
</comment>
<evidence type="ECO:0000256" key="1">
    <source>
        <dbReference type="ARBA" id="ARBA00006642"/>
    </source>
</evidence>
<keyword evidence="3 13" id="KW-0028">Amino-acid biosynthesis</keyword>
<dbReference type="GO" id="GO:0009089">
    <property type="term" value="P:lysine biosynthetic process via diaminopimelate"/>
    <property type="evidence" value="ECO:0007669"/>
    <property type="project" value="UniProtKB-UniRule"/>
</dbReference>
<dbReference type="CDD" id="cd02274">
    <property type="entry name" value="DHDPR_N"/>
    <property type="match status" value="1"/>
</dbReference>
<comment type="subcellular location">
    <subcellularLocation>
        <location evidence="13">Cytoplasm</location>
    </subcellularLocation>
</comment>
<feature type="domain" description="Dihydrodipicolinate reductase N-terminal" evidence="14">
    <location>
        <begin position="3"/>
        <end position="117"/>
    </location>
</feature>
<dbReference type="AlphaFoldDB" id="A0A7V0XG74"/>
<keyword evidence="6 13" id="KW-0560">Oxidoreductase</keyword>
<evidence type="ECO:0000256" key="2">
    <source>
        <dbReference type="ARBA" id="ARBA00022490"/>
    </source>
</evidence>
<comment type="function">
    <text evidence="13">Catalyzes the conversion of 4-hydroxy-tetrahydrodipicolinate (HTPA) to tetrahydrodipicolinate.</text>
</comment>
<dbReference type="SUPFAM" id="SSF55347">
    <property type="entry name" value="Glyceraldehyde-3-phosphate dehydrogenase-like, C-terminal domain"/>
    <property type="match status" value="1"/>
</dbReference>
<dbReference type="SUPFAM" id="SSF51735">
    <property type="entry name" value="NAD(P)-binding Rossmann-fold domains"/>
    <property type="match status" value="1"/>
</dbReference>
<keyword evidence="5 13" id="KW-0220">Diaminopimelate biosynthesis</keyword>
<evidence type="ECO:0000256" key="10">
    <source>
        <dbReference type="ARBA" id="ARBA00038983"/>
    </source>
</evidence>
<comment type="catalytic activity">
    <reaction evidence="11 13">
        <text>(S)-2,3,4,5-tetrahydrodipicolinate + NADP(+) + H2O = (2S,4S)-4-hydroxy-2,3,4,5-tetrahydrodipicolinate + NADPH + H(+)</text>
        <dbReference type="Rhea" id="RHEA:35331"/>
        <dbReference type="ChEBI" id="CHEBI:15377"/>
        <dbReference type="ChEBI" id="CHEBI:15378"/>
        <dbReference type="ChEBI" id="CHEBI:16845"/>
        <dbReference type="ChEBI" id="CHEBI:57783"/>
        <dbReference type="ChEBI" id="CHEBI:58349"/>
        <dbReference type="ChEBI" id="CHEBI:67139"/>
        <dbReference type="EC" id="1.17.1.8"/>
    </reaction>
</comment>
<dbReference type="NCBIfam" id="TIGR00036">
    <property type="entry name" value="dapB"/>
    <property type="match status" value="1"/>
</dbReference>